<dbReference type="InterPro" id="IPR025158">
    <property type="entry name" value="Mg_chelat-rel_C"/>
</dbReference>
<dbReference type="RefSeq" id="WP_141273309.1">
    <property type="nucleotide sequence ID" value="NZ_BJLH01000021.1"/>
</dbReference>
<dbReference type="PANTHER" id="PTHR32039:SF7">
    <property type="entry name" value="COMPETENCE PROTEIN COMM"/>
    <property type="match status" value="1"/>
</dbReference>
<dbReference type="PANTHER" id="PTHR32039">
    <property type="entry name" value="MAGNESIUM-CHELATASE SUBUNIT CHLI"/>
    <property type="match status" value="1"/>
</dbReference>
<dbReference type="PRINTS" id="PR01657">
    <property type="entry name" value="MCMFAMILY"/>
</dbReference>
<gene>
    <name evidence="5" type="ORF">VCO01S_36870</name>
</gene>
<dbReference type="NCBIfam" id="TIGR00368">
    <property type="entry name" value="YifB family Mg chelatase-like AAA ATPase"/>
    <property type="match status" value="1"/>
</dbReference>
<evidence type="ECO:0000256" key="1">
    <source>
        <dbReference type="ARBA" id="ARBA00006354"/>
    </source>
</evidence>
<evidence type="ECO:0000256" key="2">
    <source>
        <dbReference type="ARBA" id="ARBA00022741"/>
    </source>
</evidence>
<keyword evidence="3" id="KW-0067">ATP-binding</keyword>
<dbReference type="Pfam" id="PF01078">
    <property type="entry name" value="Mg_chelatase"/>
    <property type="match status" value="1"/>
</dbReference>
<evidence type="ECO:0000313" key="5">
    <source>
        <dbReference type="EMBL" id="GEA62494.1"/>
    </source>
</evidence>
<dbReference type="InterPro" id="IPR027417">
    <property type="entry name" value="P-loop_NTPase"/>
</dbReference>
<dbReference type="GO" id="GO:0005524">
    <property type="term" value="F:ATP binding"/>
    <property type="evidence" value="ECO:0007669"/>
    <property type="project" value="UniProtKB-KW"/>
</dbReference>
<dbReference type="EMBL" id="BJLH01000021">
    <property type="protein sequence ID" value="GEA62494.1"/>
    <property type="molecule type" value="Genomic_DNA"/>
</dbReference>
<dbReference type="GO" id="GO:0003677">
    <property type="term" value="F:DNA binding"/>
    <property type="evidence" value="ECO:0007669"/>
    <property type="project" value="InterPro"/>
</dbReference>
<dbReference type="GO" id="GO:0006508">
    <property type="term" value="P:proteolysis"/>
    <property type="evidence" value="ECO:0007669"/>
    <property type="project" value="UniProtKB-KW"/>
</dbReference>
<dbReference type="Pfam" id="PF13541">
    <property type="entry name" value="ChlI"/>
    <property type="match status" value="1"/>
</dbReference>
<dbReference type="Gene3D" id="3.40.50.300">
    <property type="entry name" value="P-loop containing nucleotide triphosphate hydrolases"/>
    <property type="match status" value="1"/>
</dbReference>
<dbReference type="Proteomes" id="UP000318242">
    <property type="component" value="Unassembled WGS sequence"/>
</dbReference>
<dbReference type="SUPFAM" id="SSF52540">
    <property type="entry name" value="P-loop containing nucleoside triphosphate hydrolases"/>
    <property type="match status" value="1"/>
</dbReference>
<dbReference type="SMART" id="SM00382">
    <property type="entry name" value="AAA"/>
    <property type="match status" value="1"/>
</dbReference>
<dbReference type="InterPro" id="IPR020568">
    <property type="entry name" value="Ribosomal_Su5_D2-typ_SF"/>
</dbReference>
<keyword evidence="6" id="KW-1185">Reference proteome</keyword>
<comment type="similarity">
    <text evidence="1">Belongs to the Mg-chelatase subunits D/I family. ComM subfamily.</text>
</comment>
<comment type="caution">
    <text evidence="5">The sequence shown here is derived from an EMBL/GenBank/DDBJ whole genome shotgun (WGS) entry which is preliminary data.</text>
</comment>
<dbReference type="InterPro" id="IPR045006">
    <property type="entry name" value="CHLI-like"/>
</dbReference>
<dbReference type="InterPro" id="IPR001208">
    <property type="entry name" value="MCM_dom"/>
</dbReference>
<keyword evidence="2" id="KW-0547">Nucleotide-binding</keyword>
<evidence type="ECO:0000259" key="4">
    <source>
        <dbReference type="SMART" id="SM00382"/>
    </source>
</evidence>
<dbReference type="Gene3D" id="3.30.230.10">
    <property type="match status" value="1"/>
</dbReference>
<dbReference type="AlphaFoldDB" id="A0A4Y3IU97"/>
<dbReference type="SUPFAM" id="SSF54211">
    <property type="entry name" value="Ribosomal protein S5 domain 2-like"/>
    <property type="match status" value="1"/>
</dbReference>
<organism evidence="5 6">
    <name type="scientific">Vibrio comitans NBRC 102076</name>
    <dbReference type="NCBI Taxonomy" id="1219078"/>
    <lineage>
        <taxon>Bacteria</taxon>
        <taxon>Pseudomonadati</taxon>
        <taxon>Pseudomonadota</taxon>
        <taxon>Gammaproteobacteria</taxon>
        <taxon>Vibrionales</taxon>
        <taxon>Vibrionaceae</taxon>
        <taxon>Vibrio</taxon>
    </lineage>
</organism>
<reference evidence="5 6" key="1">
    <citation type="submission" date="2019-06" db="EMBL/GenBank/DDBJ databases">
        <title>Whole genome shotgun sequence of Vibrio comitans NBRC 102076.</title>
        <authorList>
            <person name="Hosoyama A."/>
            <person name="Uohara A."/>
            <person name="Ohji S."/>
            <person name="Ichikawa N."/>
        </authorList>
    </citation>
    <scope>NUCLEOTIDE SEQUENCE [LARGE SCALE GENOMIC DNA]</scope>
    <source>
        <strain evidence="5 6">NBRC 102076</strain>
    </source>
</reference>
<keyword evidence="5" id="KW-0645">Protease</keyword>
<proteinExistence type="inferred from homology"/>
<dbReference type="GO" id="GO:0008233">
    <property type="term" value="F:peptidase activity"/>
    <property type="evidence" value="ECO:0007669"/>
    <property type="project" value="UniProtKB-KW"/>
</dbReference>
<dbReference type="InterPro" id="IPR004482">
    <property type="entry name" value="Mg_chelat-rel"/>
</dbReference>
<dbReference type="PROSITE" id="PS00676">
    <property type="entry name" value="SIGMA54_INTERACT_2"/>
    <property type="match status" value="1"/>
</dbReference>
<dbReference type="OrthoDB" id="9813147at2"/>
<feature type="domain" description="AAA+ ATPase" evidence="4">
    <location>
        <begin position="210"/>
        <end position="390"/>
    </location>
</feature>
<name>A0A4Y3IU97_9VIBR</name>
<sequence length="508" mass="55220">MGLAIVHSRASLGVSAPPVTVEVHIGPGMPGFHLVGLAETSVKESKDRVRSAILNSKFLFPSRKITVNLAPADLPKDGGRFDLPIAIGILVASEQIPLEKLSDTELLGELALSGELRPVKGVISAAIASNDNRRTLITPYQNAKQVRLVDEQSNLSARSLLQVAAYLASQQQLDLECEPELSTYSESELDMQDIIGQQQGKRALEIAAAGQHNLLFIGPPGTGKTMLASRLPDLIPPMSKQEALEVASVASLVGSDLDSATWRKRPFRAPHHSSSMVALVGGGSFPKPGEISLAHNGILFLDELVEFEKRVLDALREPLEAGQVAISRASGKTSFPARFQLIGALNPSPSGFYQGSQCQHTPQAILKYLGRISGPFLDRFDMSVEIPLLPLGTLSEGGDRGETTEDCRKRVSIARETMLARANKPNALLTNKEIEWHCSLVKEDAEFLEFAIARLGLSIRAYHRIIRVARTIADLEQSESIQKHHLSEALGYRSMDRLLRSLHQQIAG</sequence>
<evidence type="ECO:0000256" key="3">
    <source>
        <dbReference type="ARBA" id="ARBA00022840"/>
    </source>
</evidence>
<dbReference type="InterPro" id="IPR000523">
    <property type="entry name" value="Mg_chelatse_chII-like_cat_dom"/>
</dbReference>
<accession>A0A4Y3IU97</accession>
<keyword evidence="5" id="KW-0378">Hydrolase</keyword>
<dbReference type="NCBIfam" id="NF007365">
    <property type="entry name" value="PRK09862.1"/>
    <property type="match status" value="1"/>
</dbReference>
<protein>
    <submittedName>
        <fullName evidence="5">ATP-dependent protease</fullName>
    </submittedName>
</protein>
<dbReference type="Pfam" id="PF13335">
    <property type="entry name" value="Mg_chelatase_C"/>
    <property type="match status" value="1"/>
</dbReference>
<dbReference type="InterPro" id="IPR014721">
    <property type="entry name" value="Ribsml_uS5_D2-typ_fold_subgr"/>
</dbReference>
<dbReference type="InterPro" id="IPR025943">
    <property type="entry name" value="Sigma_54_int_dom_ATP-bd_2"/>
</dbReference>
<evidence type="ECO:0000313" key="6">
    <source>
        <dbReference type="Proteomes" id="UP000318242"/>
    </source>
</evidence>
<dbReference type="InterPro" id="IPR003593">
    <property type="entry name" value="AAA+_ATPase"/>
</dbReference>